<dbReference type="PANTHER" id="PTHR43673">
    <property type="entry name" value="NAD(P)H NITROREDUCTASE YDGI-RELATED"/>
    <property type="match status" value="1"/>
</dbReference>
<evidence type="ECO:0000259" key="6">
    <source>
        <dbReference type="Pfam" id="PF14512"/>
    </source>
</evidence>
<comment type="caution">
    <text evidence="7">The sequence shown here is derived from an EMBL/GenBank/DDBJ whole genome shotgun (WGS) entry which is preliminary data.</text>
</comment>
<dbReference type="Proteomes" id="UP001314796">
    <property type="component" value="Unassembled WGS sequence"/>
</dbReference>
<proteinExistence type="inferred from homology"/>
<organism evidence="7 8">
    <name type="scientific">Alkaliphilus hydrothermalis</name>
    <dbReference type="NCBI Taxonomy" id="1482730"/>
    <lineage>
        <taxon>Bacteria</taxon>
        <taxon>Bacillati</taxon>
        <taxon>Bacillota</taxon>
        <taxon>Clostridia</taxon>
        <taxon>Peptostreptococcales</taxon>
        <taxon>Natronincolaceae</taxon>
        <taxon>Alkaliphilus</taxon>
    </lineage>
</organism>
<dbReference type="InterPro" id="IPR000415">
    <property type="entry name" value="Nitroreductase-like"/>
</dbReference>
<keyword evidence="5" id="KW-0560">Oxidoreductase</keyword>
<evidence type="ECO:0000313" key="7">
    <source>
        <dbReference type="EMBL" id="MBM7614992.1"/>
    </source>
</evidence>
<comment type="similarity">
    <text evidence="2">Belongs to the nitroreductase family.</text>
</comment>
<sequence>MRYRWLIENRISVRDFRDIHVDKSKMIQLINYSEGIKGLLEDIKVDFIFVSDGKIKRNLLKGKVGYKGHIVEAPHYIVMTSEEKPQYLQNASYMMEELLLKANELDLGTCWLTVEDEEGLRKDLELTNAGKIVAMAALGYPKGRVPFTPKSTSTRISLYEFVYHEKWGEEPKENELESRGLMNILYHIRMAPSWKNQQPWRLIIDGEKLILVVGGEEIPQKSLLLDSGIMMLYLERIFNEAGIRVRWELYDDDLENIYETYNIPKDYKVVGCLRL</sequence>
<keyword evidence="8" id="KW-1185">Reference proteome</keyword>
<reference evidence="7 8" key="1">
    <citation type="submission" date="2021-01" db="EMBL/GenBank/DDBJ databases">
        <title>Genomic Encyclopedia of Type Strains, Phase IV (KMG-IV): sequencing the most valuable type-strain genomes for metagenomic binning, comparative biology and taxonomic classification.</title>
        <authorList>
            <person name="Goeker M."/>
        </authorList>
    </citation>
    <scope>NUCLEOTIDE SEQUENCE [LARGE SCALE GENOMIC DNA]</scope>
    <source>
        <strain evidence="7 8">DSM 25890</strain>
    </source>
</reference>
<dbReference type="Gene3D" id="3.40.109.10">
    <property type="entry name" value="NADH Oxidase"/>
    <property type="match status" value="1"/>
</dbReference>
<evidence type="ECO:0000256" key="3">
    <source>
        <dbReference type="ARBA" id="ARBA00022630"/>
    </source>
</evidence>
<dbReference type="Pfam" id="PF14512">
    <property type="entry name" value="TM1586_NiRdase"/>
    <property type="match status" value="1"/>
</dbReference>
<comment type="cofactor">
    <cofactor evidence="1">
        <name>FMN</name>
        <dbReference type="ChEBI" id="CHEBI:58210"/>
    </cofactor>
</comment>
<gene>
    <name evidence="7" type="ORF">JOC73_001554</name>
</gene>
<dbReference type="EMBL" id="JAFBEE010000008">
    <property type="protein sequence ID" value="MBM7614992.1"/>
    <property type="molecule type" value="Genomic_DNA"/>
</dbReference>
<evidence type="ECO:0000313" key="8">
    <source>
        <dbReference type="Proteomes" id="UP001314796"/>
    </source>
</evidence>
<accession>A0ABS2NPX7</accession>
<dbReference type="CDD" id="cd02062">
    <property type="entry name" value="Nitro_FMN_reductase"/>
    <property type="match status" value="1"/>
</dbReference>
<dbReference type="InterPro" id="IPR029478">
    <property type="entry name" value="TM1586_NiRdase"/>
</dbReference>
<dbReference type="PANTHER" id="PTHR43673:SF2">
    <property type="entry name" value="NITROREDUCTASE"/>
    <property type="match status" value="1"/>
</dbReference>
<keyword evidence="4" id="KW-0288">FMN</keyword>
<evidence type="ECO:0000256" key="2">
    <source>
        <dbReference type="ARBA" id="ARBA00007118"/>
    </source>
</evidence>
<dbReference type="SUPFAM" id="SSF55469">
    <property type="entry name" value="FMN-dependent nitroreductase-like"/>
    <property type="match status" value="2"/>
</dbReference>
<protein>
    <submittedName>
        <fullName evidence="7">Nitroreductase</fullName>
    </submittedName>
</protein>
<dbReference type="RefSeq" id="WP_204401722.1">
    <property type="nucleotide sequence ID" value="NZ_JAFBEE010000008.1"/>
</dbReference>
<evidence type="ECO:0000256" key="5">
    <source>
        <dbReference type="ARBA" id="ARBA00023002"/>
    </source>
</evidence>
<feature type="domain" description="Putative nitroreductase TM1586" evidence="6">
    <location>
        <begin position="7"/>
        <end position="229"/>
    </location>
</feature>
<evidence type="ECO:0000256" key="4">
    <source>
        <dbReference type="ARBA" id="ARBA00022643"/>
    </source>
</evidence>
<keyword evidence="3" id="KW-0285">Flavoprotein</keyword>
<evidence type="ECO:0000256" key="1">
    <source>
        <dbReference type="ARBA" id="ARBA00001917"/>
    </source>
</evidence>
<name>A0ABS2NPX7_9FIRM</name>